<feature type="compositionally biased region" description="Basic and acidic residues" evidence="1">
    <location>
        <begin position="124"/>
        <end position="136"/>
    </location>
</feature>
<feature type="compositionally biased region" description="Basic residues" evidence="1">
    <location>
        <begin position="21"/>
        <end position="32"/>
    </location>
</feature>
<gene>
    <name evidence="2" type="ORF">ASTO00021_LOCUS12614</name>
</gene>
<evidence type="ECO:0000256" key="1">
    <source>
        <dbReference type="SAM" id="MobiDB-lite"/>
    </source>
</evidence>
<dbReference type="AlphaFoldDB" id="A0A7S3PKM6"/>
<evidence type="ECO:0000313" key="2">
    <source>
        <dbReference type="EMBL" id="CAE0442501.1"/>
    </source>
</evidence>
<sequence>MNADNSDKNKPKSKSFEGRVRKNKNGKARKRSNNSWKYIPVESRRERLKSDMVRPSVIVMLDDEDFMETFTTLWQEHIEGFSGKKRERTENEMNMEWRLRLKEKRKQKNMGKGSTQKAKKFKMTKGEKGQRLEAIQKYKMLKKQKSLMKR</sequence>
<feature type="region of interest" description="Disordered" evidence="1">
    <location>
        <begin position="101"/>
        <end position="150"/>
    </location>
</feature>
<accession>A0A7S3PKM6</accession>
<protein>
    <submittedName>
        <fullName evidence="2">Uncharacterized protein</fullName>
    </submittedName>
</protein>
<feature type="compositionally biased region" description="Basic and acidic residues" evidence="1">
    <location>
        <begin position="1"/>
        <end position="20"/>
    </location>
</feature>
<name>A0A7S3PKM6_9STRA</name>
<proteinExistence type="predicted"/>
<feature type="region of interest" description="Disordered" evidence="1">
    <location>
        <begin position="1"/>
        <end position="37"/>
    </location>
</feature>
<feature type="compositionally biased region" description="Basic residues" evidence="1">
    <location>
        <begin position="139"/>
        <end position="150"/>
    </location>
</feature>
<dbReference type="EMBL" id="HBIN01016572">
    <property type="protein sequence ID" value="CAE0442501.1"/>
    <property type="molecule type" value="Transcribed_RNA"/>
</dbReference>
<reference evidence="2" key="1">
    <citation type="submission" date="2021-01" db="EMBL/GenBank/DDBJ databases">
        <authorList>
            <person name="Corre E."/>
            <person name="Pelletier E."/>
            <person name="Niang G."/>
            <person name="Scheremetjew M."/>
            <person name="Finn R."/>
            <person name="Kale V."/>
            <person name="Holt S."/>
            <person name="Cochrane G."/>
            <person name="Meng A."/>
            <person name="Brown T."/>
            <person name="Cohen L."/>
        </authorList>
    </citation>
    <scope>NUCLEOTIDE SEQUENCE</scope>
    <source>
        <strain evidence="2">GSBS06</strain>
    </source>
</reference>
<organism evidence="2">
    <name type="scientific">Aplanochytrium stocchinoi</name>
    <dbReference type="NCBI Taxonomy" id="215587"/>
    <lineage>
        <taxon>Eukaryota</taxon>
        <taxon>Sar</taxon>
        <taxon>Stramenopiles</taxon>
        <taxon>Bigyra</taxon>
        <taxon>Labyrinthulomycetes</taxon>
        <taxon>Thraustochytrida</taxon>
        <taxon>Thraustochytriidae</taxon>
        <taxon>Aplanochytrium</taxon>
    </lineage>
</organism>